<reference evidence="3" key="1">
    <citation type="journal article" date="2019" name="Int. J. Syst. Evol. Microbiol.">
        <title>The Global Catalogue of Microorganisms (GCM) 10K type strain sequencing project: providing services to taxonomists for standard genome sequencing and annotation.</title>
        <authorList>
            <consortium name="The Broad Institute Genomics Platform"/>
            <consortium name="The Broad Institute Genome Sequencing Center for Infectious Disease"/>
            <person name="Wu L."/>
            <person name="Ma J."/>
        </authorList>
    </citation>
    <scope>NUCLEOTIDE SEQUENCE [LARGE SCALE GENOMIC DNA]</scope>
    <source>
        <strain evidence="3">JCM 9377</strain>
    </source>
</reference>
<name>A0ABP6QEK5_9ACTN</name>
<gene>
    <name evidence="2" type="ORF">GCM10010468_49420</name>
</gene>
<evidence type="ECO:0000313" key="3">
    <source>
        <dbReference type="Proteomes" id="UP001501237"/>
    </source>
</evidence>
<keyword evidence="1" id="KW-0472">Membrane</keyword>
<dbReference type="RefSeq" id="WP_344832491.1">
    <property type="nucleotide sequence ID" value="NZ_BAAAUV010000013.1"/>
</dbReference>
<dbReference type="PROSITE" id="PS51257">
    <property type="entry name" value="PROKAR_LIPOPROTEIN"/>
    <property type="match status" value="1"/>
</dbReference>
<dbReference type="EMBL" id="BAAAUV010000013">
    <property type="protein sequence ID" value="GAA3223137.1"/>
    <property type="molecule type" value="Genomic_DNA"/>
</dbReference>
<comment type="caution">
    <text evidence="2">The sequence shown here is derived from an EMBL/GenBank/DDBJ whole genome shotgun (WGS) entry which is preliminary data.</text>
</comment>
<keyword evidence="1" id="KW-1133">Transmembrane helix</keyword>
<keyword evidence="1" id="KW-0812">Transmembrane</keyword>
<accession>A0ABP6QEK5</accession>
<evidence type="ECO:0008006" key="4">
    <source>
        <dbReference type="Google" id="ProtNLM"/>
    </source>
</evidence>
<feature type="transmembrane region" description="Helical" evidence="1">
    <location>
        <begin position="25"/>
        <end position="50"/>
    </location>
</feature>
<sequence length="84" mass="9349">MIGRIVNAGLQPVITDSDINHSLSIAIITAGILACLGFIWGALFIARAIIGRCPDCGDLRHQIEDLRRERDQALADNSRTRWHR</sequence>
<protein>
    <recommendedName>
        <fullName evidence="4">DUF4395 domain-containing protein</fullName>
    </recommendedName>
</protein>
<organism evidence="2 3">
    <name type="scientific">Actinocorallia longicatena</name>
    <dbReference type="NCBI Taxonomy" id="111803"/>
    <lineage>
        <taxon>Bacteria</taxon>
        <taxon>Bacillati</taxon>
        <taxon>Actinomycetota</taxon>
        <taxon>Actinomycetes</taxon>
        <taxon>Streptosporangiales</taxon>
        <taxon>Thermomonosporaceae</taxon>
        <taxon>Actinocorallia</taxon>
    </lineage>
</organism>
<evidence type="ECO:0000313" key="2">
    <source>
        <dbReference type="EMBL" id="GAA3223137.1"/>
    </source>
</evidence>
<evidence type="ECO:0000256" key="1">
    <source>
        <dbReference type="SAM" id="Phobius"/>
    </source>
</evidence>
<proteinExistence type="predicted"/>
<dbReference type="Proteomes" id="UP001501237">
    <property type="component" value="Unassembled WGS sequence"/>
</dbReference>
<keyword evidence="3" id="KW-1185">Reference proteome</keyword>